<dbReference type="GO" id="GO:0032259">
    <property type="term" value="P:methylation"/>
    <property type="evidence" value="ECO:0007669"/>
    <property type="project" value="UniProtKB-KW"/>
</dbReference>
<evidence type="ECO:0000259" key="4">
    <source>
        <dbReference type="PROSITE" id="PS50123"/>
    </source>
</evidence>
<protein>
    <submittedName>
        <fullName evidence="5">Chemotaxis protein CheR</fullName>
    </submittedName>
</protein>
<dbReference type="GO" id="GO:0008757">
    <property type="term" value="F:S-adenosylmethionine-dependent methyltransferase activity"/>
    <property type="evidence" value="ECO:0007669"/>
    <property type="project" value="InterPro"/>
</dbReference>
<sequence>MAASGRRRENAEAIEIELTMRDQELVAFLQCALPRLRLRWEGFRKVRRQVGKRLGRRLAELKLKTLDQYRDQLQNDPAEWGRLDGLCHITISCFYRDKRVFDTLSARVLPDLGKTACLQDRAVRCWCAGCACGEEVYTLKLLWELDVRPRLPRGRLEIIGSDADPTVLCRAEKGCFSSSSLKDVPARWREIAFTRDGDRYCVRAEYCEGLAFLFQDIRSEIPAGFFDLILCRNLVFTYFDIERQRQTLDRIAGALHAGGCLVIGAHETLPDDGRVFTPISGCREILCKTLSPRPELEEREHRGHEQHQR</sequence>
<keyword evidence="2" id="KW-0808">Transferase</keyword>
<evidence type="ECO:0000313" key="6">
    <source>
        <dbReference type="Proteomes" id="UP000268623"/>
    </source>
</evidence>
<dbReference type="PROSITE" id="PS50123">
    <property type="entry name" value="CHER"/>
    <property type="match status" value="1"/>
</dbReference>
<reference evidence="5 6" key="1">
    <citation type="submission" date="2018-08" db="EMBL/GenBank/DDBJ databases">
        <title>Genome sequence of Methylocystis hirsuta CSC1, a methanotroph able to accumulate PHAs.</title>
        <authorList>
            <person name="Bordel S."/>
            <person name="Rodriguez E."/>
            <person name="Gancedo J."/>
            <person name="Munoz R."/>
        </authorList>
    </citation>
    <scope>NUCLEOTIDE SEQUENCE [LARGE SCALE GENOMIC DNA]</scope>
    <source>
        <strain evidence="5 6">CSC1</strain>
    </source>
</reference>
<dbReference type="Pfam" id="PF01739">
    <property type="entry name" value="CheR"/>
    <property type="match status" value="1"/>
</dbReference>
<dbReference type="PRINTS" id="PR00996">
    <property type="entry name" value="CHERMTFRASE"/>
</dbReference>
<dbReference type="InterPro" id="IPR029063">
    <property type="entry name" value="SAM-dependent_MTases_sf"/>
</dbReference>
<keyword evidence="3" id="KW-0949">S-adenosyl-L-methionine</keyword>
<keyword evidence="6" id="KW-1185">Reference proteome</keyword>
<evidence type="ECO:0000313" key="5">
    <source>
        <dbReference type="EMBL" id="RNJ47940.1"/>
    </source>
</evidence>
<proteinExistence type="predicted"/>
<dbReference type="InterPro" id="IPR022642">
    <property type="entry name" value="CheR_C"/>
</dbReference>
<name>A0A3M9XM00_9HYPH</name>
<dbReference type="PANTHER" id="PTHR24422:SF19">
    <property type="entry name" value="CHEMOTAXIS PROTEIN METHYLTRANSFERASE"/>
    <property type="match status" value="1"/>
</dbReference>
<dbReference type="InterPro" id="IPR000780">
    <property type="entry name" value="CheR_MeTrfase"/>
</dbReference>
<dbReference type="Gene3D" id="3.40.50.150">
    <property type="entry name" value="Vaccinia Virus protein VP39"/>
    <property type="match status" value="1"/>
</dbReference>
<dbReference type="PANTHER" id="PTHR24422">
    <property type="entry name" value="CHEMOTAXIS PROTEIN METHYLTRANSFERASE"/>
    <property type="match status" value="1"/>
</dbReference>
<gene>
    <name evidence="5" type="ORF">D1O30_21080</name>
</gene>
<dbReference type="EMBL" id="QWDD01000004">
    <property type="protein sequence ID" value="RNJ47940.1"/>
    <property type="molecule type" value="Genomic_DNA"/>
</dbReference>
<organism evidence="5 6">
    <name type="scientific">Methylocystis hirsuta</name>
    <dbReference type="NCBI Taxonomy" id="369798"/>
    <lineage>
        <taxon>Bacteria</taxon>
        <taxon>Pseudomonadati</taxon>
        <taxon>Pseudomonadota</taxon>
        <taxon>Alphaproteobacteria</taxon>
        <taxon>Hyphomicrobiales</taxon>
        <taxon>Methylocystaceae</taxon>
        <taxon>Methylocystis</taxon>
    </lineage>
</organism>
<dbReference type="AlphaFoldDB" id="A0A3M9XM00"/>
<evidence type="ECO:0000256" key="1">
    <source>
        <dbReference type="ARBA" id="ARBA00022603"/>
    </source>
</evidence>
<accession>A0A3M9XM00</accession>
<evidence type="ECO:0000256" key="3">
    <source>
        <dbReference type="ARBA" id="ARBA00022691"/>
    </source>
</evidence>
<evidence type="ECO:0000256" key="2">
    <source>
        <dbReference type="ARBA" id="ARBA00022679"/>
    </source>
</evidence>
<keyword evidence="1" id="KW-0489">Methyltransferase</keyword>
<dbReference type="Proteomes" id="UP000268623">
    <property type="component" value="Unassembled WGS sequence"/>
</dbReference>
<dbReference type="SMART" id="SM00138">
    <property type="entry name" value="MeTrc"/>
    <property type="match status" value="1"/>
</dbReference>
<dbReference type="SUPFAM" id="SSF53335">
    <property type="entry name" value="S-adenosyl-L-methionine-dependent methyltransferases"/>
    <property type="match status" value="1"/>
</dbReference>
<dbReference type="InterPro" id="IPR050903">
    <property type="entry name" value="Bact_Chemotaxis_MeTrfase"/>
</dbReference>
<feature type="domain" description="CheR-type methyltransferase" evidence="4">
    <location>
        <begin position="13"/>
        <end position="270"/>
    </location>
</feature>
<comment type="caution">
    <text evidence="5">The sequence shown here is derived from an EMBL/GenBank/DDBJ whole genome shotgun (WGS) entry which is preliminary data.</text>
</comment>